<evidence type="ECO:0000256" key="3">
    <source>
        <dbReference type="ARBA" id="ARBA00022722"/>
    </source>
</evidence>
<feature type="compositionally biased region" description="Basic and acidic residues" evidence="10">
    <location>
        <begin position="557"/>
        <end position="581"/>
    </location>
</feature>
<evidence type="ECO:0000256" key="2">
    <source>
        <dbReference type="ARBA" id="ARBA00010015"/>
    </source>
</evidence>
<accession>A0A0K9Q5V8</accession>
<sequence length="963" mass="108135">MLGYEEEIMAELLSESSGGLVVLSSGLRLQTLVTSLISLHSPPPPPTGTLLILTSSPPPLSHPLLAEIPGDLLSSHRESLYKTKRSFFVTPRILIADLLTGRCEPRDVSGIVVMDAHRVSDTSKEAFVVRLVKIKNKEVRVWGFSNRPQAMVSGFAKVERIMLCLGVRKIHLWPRFQVQVSTDLEKNPPEVVDIRVPMTLAMKGIQNAVLGTIDACLKELRGTNKVDVEDLTVENGLFKSFDEIVRRQLDPIWHTLGKKTRQLVADLTTLRKLADYLVRYDAVTYLKYLDTLRASAGTRSVWIFADSSYKIFEFAKRRVYQVVSSDGSKVTSNTKVVGSKKRKLKDNLKNTKHHEKDSLSSNDRCTGSLLEEVLEEPPKWKVLRELLEEIEEKRRKHSLLEEGAYDDDGGDNEIILVACKDEFTCMQMEDCITKGIKQVIQKEWKNYLLNKIDILSLSKQKKQKNQESKGFGVLNGEFSTRAGENIRACSMNVLENDVLLAAASKIEKEEKTSISSDPEPSIGKVSSLKVNNKCKKGSTNVLVSRTKCVNNSLGECKHGESSVGKKVDNEVESDSKEDKQDNVSIPFLQKHSANPKRTDLNHAKSLPPVQFYAIDSGKNILDMMKPSIIIVYHPDMTFVREIEIYKADNPSKKLRVYFLFYEDSTEVQKFEASIQRENRAFESLIKQKSLMVIPVDQDGQCTGFSDPESLILSRSSTRKAGGRKLKGEKMQVIVDMREFNSSLPNVIHQTGMRIIPVTLEVGDYVLSPAICVERKSIADLFQSFASGRLYHQVEMMSRYYPIPVLLIEFSQDKSFSFQSANEIGDDVSSSNIVSKLSLLVLHFPRLRLIWSRSVHATAEIFASLKINQDEPDEVKAIRVGVPSEDGIVEDDVRAENYNTGAIEFLRRLPGVTDANYRSLMDGCNSLAELADISVEKLAELMGGQKAARTLREFLDAKCVTMLR</sequence>
<dbReference type="InterPro" id="IPR006166">
    <property type="entry name" value="ERCC4_domain"/>
</dbReference>
<dbReference type="GO" id="GO:0000110">
    <property type="term" value="C:nucleotide-excision repair factor 1 complex"/>
    <property type="evidence" value="ECO:0000318"/>
    <property type="project" value="GO_Central"/>
</dbReference>
<dbReference type="GO" id="GO:0003684">
    <property type="term" value="F:damaged DNA binding"/>
    <property type="evidence" value="ECO:0000318"/>
    <property type="project" value="GO_Central"/>
</dbReference>
<dbReference type="GO" id="GO:0000724">
    <property type="term" value="P:double-strand break repair via homologous recombination"/>
    <property type="evidence" value="ECO:0000318"/>
    <property type="project" value="GO_Central"/>
</dbReference>
<keyword evidence="9" id="KW-0539">Nucleus</keyword>
<dbReference type="STRING" id="29655.A0A0K9Q5V8"/>
<name>A0A0K9Q5V8_ZOSMR</name>
<keyword evidence="7" id="KW-0238">DNA-binding</keyword>
<dbReference type="GO" id="GO:0003697">
    <property type="term" value="F:single-stranded DNA binding"/>
    <property type="evidence" value="ECO:0000318"/>
    <property type="project" value="GO_Central"/>
</dbReference>
<evidence type="ECO:0000256" key="5">
    <source>
        <dbReference type="ARBA" id="ARBA00022763"/>
    </source>
</evidence>
<dbReference type="GO" id="GO:0000014">
    <property type="term" value="F:single-stranded DNA endodeoxyribonuclease activity"/>
    <property type="evidence" value="ECO:0000318"/>
    <property type="project" value="GO_Central"/>
</dbReference>
<keyword evidence="4 12" id="KW-0255">Endonuclease</keyword>
<evidence type="ECO:0000256" key="9">
    <source>
        <dbReference type="ARBA" id="ARBA00023242"/>
    </source>
</evidence>
<dbReference type="SUPFAM" id="SSF47781">
    <property type="entry name" value="RuvA domain 2-like"/>
    <property type="match status" value="1"/>
</dbReference>
<organism evidence="12 13">
    <name type="scientific">Zostera marina</name>
    <name type="common">Eelgrass</name>
    <dbReference type="NCBI Taxonomy" id="29655"/>
    <lineage>
        <taxon>Eukaryota</taxon>
        <taxon>Viridiplantae</taxon>
        <taxon>Streptophyta</taxon>
        <taxon>Embryophyta</taxon>
        <taxon>Tracheophyta</taxon>
        <taxon>Spermatophyta</taxon>
        <taxon>Magnoliopsida</taxon>
        <taxon>Liliopsida</taxon>
        <taxon>Zosteraceae</taxon>
        <taxon>Zostera</taxon>
    </lineage>
</organism>
<dbReference type="InterPro" id="IPR011335">
    <property type="entry name" value="Restrct_endonuc-II-like"/>
</dbReference>
<keyword evidence="13" id="KW-1185">Reference proteome</keyword>
<dbReference type="CDD" id="cd20078">
    <property type="entry name" value="XPF_nuclease_XPF_euk"/>
    <property type="match status" value="1"/>
</dbReference>
<dbReference type="PANTHER" id="PTHR10150">
    <property type="entry name" value="DNA REPAIR ENDONUCLEASE XPF"/>
    <property type="match status" value="1"/>
</dbReference>
<gene>
    <name evidence="12" type="ORF">ZOSMA_109G00540</name>
</gene>
<evidence type="ECO:0000256" key="7">
    <source>
        <dbReference type="ARBA" id="ARBA00023125"/>
    </source>
</evidence>
<evidence type="ECO:0000256" key="4">
    <source>
        <dbReference type="ARBA" id="ARBA00022759"/>
    </source>
</evidence>
<dbReference type="GO" id="GO:1901255">
    <property type="term" value="P:nucleotide-excision repair involved in interstrand cross-link repair"/>
    <property type="evidence" value="ECO:0000318"/>
    <property type="project" value="GO_Central"/>
</dbReference>
<comment type="caution">
    <text evidence="12">The sequence shown here is derived from an EMBL/GenBank/DDBJ whole genome shotgun (WGS) entry which is preliminary data.</text>
</comment>
<proteinExistence type="inferred from homology"/>
<dbReference type="Gene3D" id="1.10.150.20">
    <property type="entry name" value="5' to 3' exonuclease, C-terminal subdomain"/>
    <property type="match status" value="1"/>
</dbReference>
<dbReference type="OrthoDB" id="361020at2759"/>
<keyword evidence="6" id="KW-0378">Hydrolase</keyword>
<keyword evidence="3" id="KW-0540">Nuclease</keyword>
<dbReference type="Gene3D" id="3.40.50.10130">
    <property type="match status" value="1"/>
</dbReference>
<comment type="similarity">
    <text evidence="2">Belongs to the XPF family.</text>
</comment>
<dbReference type="InterPro" id="IPR047520">
    <property type="entry name" value="XPF_nuclease"/>
</dbReference>
<evidence type="ECO:0000256" key="6">
    <source>
        <dbReference type="ARBA" id="ARBA00022801"/>
    </source>
</evidence>
<dbReference type="FunFam" id="1.10.150.20:FF:000038">
    <property type="entry name" value="DNA repair endonuclease UVH1"/>
    <property type="match status" value="1"/>
</dbReference>
<dbReference type="OMA" id="THILDIM"/>
<dbReference type="InterPro" id="IPR010994">
    <property type="entry name" value="RuvA_2-like"/>
</dbReference>
<dbReference type="Proteomes" id="UP000036987">
    <property type="component" value="Unassembled WGS sequence"/>
</dbReference>
<evidence type="ECO:0000256" key="8">
    <source>
        <dbReference type="ARBA" id="ARBA00023204"/>
    </source>
</evidence>
<feature type="region of interest" description="Disordered" evidence="10">
    <location>
        <begin position="557"/>
        <end position="583"/>
    </location>
</feature>
<dbReference type="GO" id="GO:0000712">
    <property type="term" value="P:resolution of meiotic recombination intermediates"/>
    <property type="evidence" value="ECO:0000318"/>
    <property type="project" value="GO_Central"/>
</dbReference>
<evidence type="ECO:0000313" key="12">
    <source>
        <dbReference type="EMBL" id="KMZ75960.1"/>
    </source>
</evidence>
<dbReference type="PANTHER" id="PTHR10150:SF0">
    <property type="entry name" value="DNA REPAIR ENDONUCLEASE XPF"/>
    <property type="match status" value="1"/>
</dbReference>
<comment type="subcellular location">
    <subcellularLocation>
        <location evidence="1">Nucleus</location>
    </subcellularLocation>
</comment>
<evidence type="ECO:0000259" key="11">
    <source>
        <dbReference type="SMART" id="SM00891"/>
    </source>
</evidence>
<dbReference type="SUPFAM" id="SSF52980">
    <property type="entry name" value="Restriction endonuclease-like"/>
    <property type="match status" value="1"/>
</dbReference>
<reference evidence="13" key="1">
    <citation type="journal article" date="2016" name="Nature">
        <title>The genome of the seagrass Zostera marina reveals angiosperm adaptation to the sea.</title>
        <authorList>
            <person name="Olsen J.L."/>
            <person name="Rouze P."/>
            <person name="Verhelst B."/>
            <person name="Lin Y.-C."/>
            <person name="Bayer T."/>
            <person name="Collen J."/>
            <person name="Dattolo E."/>
            <person name="De Paoli E."/>
            <person name="Dittami S."/>
            <person name="Maumus F."/>
            <person name="Michel G."/>
            <person name="Kersting A."/>
            <person name="Lauritano C."/>
            <person name="Lohaus R."/>
            <person name="Toepel M."/>
            <person name="Tonon T."/>
            <person name="Vanneste K."/>
            <person name="Amirebrahimi M."/>
            <person name="Brakel J."/>
            <person name="Bostroem C."/>
            <person name="Chovatia M."/>
            <person name="Grimwood J."/>
            <person name="Jenkins J.W."/>
            <person name="Jueterbock A."/>
            <person name="Mraz A."/>
            <person name="Stam W.T."/>
            <person name="Tice H."/>
            <person name="Bornberg-Bauer E."/>
            <person name="Green P.J."/>
            <person name="Pearson G.A."/>
            <person name="Procaccini G."/>
            <person name="Duarte C.M."/>
            <person name="Schmutz J."/>
            <person name="Reusch T.B.H."/>
            <person name="Van de Peer Y."/>
        </authorList>
    </citation>
    <scope>NUCLEOTIDE SEQUENCE [LARGE SCALE GENOMIC DNA]</scope>
    <source>
        <strain evidence="13">cv. Finnish</strain>
    </source>
</reference>
<dbReference type="SMART" id="SM00891">
    <property type="entry name" value="ERCC4"/>
    <property type="match status" value="1"/>
</dbReference>
<evidence type="ECO:0000313" key="13">
    <source>
        <dbReference type="Proteomes" id="UP000036987"/>
    </source>
</evidence>
<dbReference type="EMBL" id="LFYR01000112">
    <property type="protein sequence ID" value="KMZ75960.1"/>
    <property type="molecule type" value="Genomic_DNA"/>
</dbReference>
<keyword evidence="8" id="KW-0234">DNA repair</keyword>
<evidence type="ECO:0000256" key="10">
    <source>
        <dbReference type="SAM" id="MobiDB-lite"/>
    </source>
</evidence>
<protein>
    <submittedName>
        <fullName evidence="12">Putative DNA repair endonuclease XPF</fullName>
    </submittedName>
</protein>
<feature type="domain" description="ERCC4" evidence="11">
    <location>
        <begin position="731"/>
        <end position="811"/>
    </location>
</feature>
<keyword evidence="5" id="KW-0227">DNA damage</keyword>
<dbReference type="Pfam" id="PF02732">
    <property type="entry name" value="ERCC4"/>
    <property type="match status" value="1"/>
</dbReference>
<evidence type="ECO:0000256" key="1">
    <source>
        <dbReference type="ARBA" id="ARBA00004123"/>
    </source>
</evidence>
<dbReference type="AlphaFoldDB" id="A0A0K9Q5V8"/>
<dbReference type="FunFam" id="3.40.50.10130:FF:000002">
    <property type="entry name" value="DNA repair endonuclease XPF"/>
    <property type="match status" value="1"/>
</dbReference>